<organism evidence="1">
    <name type="scientific">Podoviridae sp. ctdDI2</name>
    <dbReference type="NCBI Taxonomy" id="2826567"/>
    <lineage>
        <taxon>Viruses</taxon>
        <taxon>Duplodnaviria</taxon>
        <taxon>Heunggongvirae</taxon>
        <taxon>Uroviricota</taxon>
        <taxon>Caudoviricetes</taxon>
    </lineage>
</organism>
<dbReference type="EMBL" id="BK015224">
    <property type="protein sequence ID" value="DAD96798.1"/>
    <property type="molecule type" value="Genomic_DNA"/>
</dbReference>
<name>A0A8S5NPY2_9CAUD</name>
<sequence length="60" mass="6870">MKGARLRGVLAHARGKAHTFDREASLKGNRVSVANREKRKAEKLDKQRVLDRMLDDILQD</sequence>
<proteinExistence type="predicted"/>
<evidence type="ECO:0000313" key="1">
    <source>
        <dbReference type="EMBL" id="DAD96798.1"/>
    </source>
</evidence>
<protein>
    <submittedName>
        <fullName evidence="1">Uncharacterized protein</fullName>
    </submittedName>
</protein>
<accession>A0A8S5NPY2</accession>
<reference evidence="1" key="1">
    <citation type="journal article" date="2021" name="Proc. Natl. Acad. Sci. U.S.A.">
        <title>A Catalog of Tens of Thousands of Viruses from Human Metagenomes Reveals Hidden Associations with Chronic Diseases.</title>
        <authorList>
            <person name="Tisza M.J."/>
            <person name="Buck C.B."/>
        </authorList>
    </citation>
    <scope>NUCLEOTIDE SEQUENCE</scope>
    <source>
        <strain evidence="1">CtdDI2</strain>
    </source>
</reference>